<dbReference type="PANTHER" id="PTHR41324">
    <property type="entry name" value="MEMBRANE PROTEIN-RELATED"/>
    <property type="match status" value="1"/>
</dbReference>
<evidence type="ECO:0000313" key="2">
    <source>
        <dbReference type="EMBL" id="GAE93863.1"/>
    </source>
</evidence>
<reference evidence="2 3" key="1">
    <citation type="journal article" date="2014" name="Genome Announc.">
        <title>Draft Genome Sequence of the Boron-Tolerant and Moderately Halotolerant Bacterium Gracilibacillus boraciitolerans JCM 21714T.</title>
        <authorList>
            <person name="Ahmed I."/>
            <person name="Oshima K."/>
            <person name="Suda W."/>
            <person name="Kitamura K."/>
            <person name="Iida T."/>
            <person name="Ohmori Y."/>
            <person name="Fujiwara T."/>
            <person name="Hattori M."/>
            <person name="Ohkuma M."/>
        </authorList>
    </citation>
    <scope>NUCLEOTIDE SEQUENCE [LARGE SCALE GENOMIC DNA]</scope>
    <source>
        <strain evidence="2 3">JCM 21714</strain>
    </source>
</reference>
<dbReference type="eggNOG" id="COG4241">
    <property type="taxonomic scope" value="Bacteria"/>
</dbReference>
<name>W4VM10_9BACI</name>
<sequence length="190" mass="22036">MIACSIVKAQHPYETWAKGTAGYALGLVLIYMYIEMIVQFSITDYLETTIDDSLQMTEDLFQSIGMGQQDFELVREQMMNVLQLLPVILVVVSMALAILTQWITYKIMNQWYKEQLYFPAFRKLQLPKIILWIYFLMLIISLFVASDYSTTASVIVLNVFQLGGILIALNGLSFVFFIVIRNVNQWHYLF</sequence>
<dbReference type="AlphaFoldDB" id="W4VM10"/>
<evidence type="ECO:0000313" key="3">
    <source>
        <dbReference type="Proteomes" id="UP000019102"/>
    </source>
</evidence>
<keyword evidence="3" id="KW-1185">Reference proteome</keyword>
<dbReference type="Pfam" id="PF09991">
    <property type="entry name" value="DUF2232"/>
    <property type="match status" value="1"/>
</dbReference>
<keyword evidence="1" id="KW-0472">Membrane</keyword>
<proteinExistence type="predicted"/>
<dbReference type="RefSeq" id="WP_035724317.1">
    <property type="nucleotide sequence ID" value="NZ_BAVS01000016.1"/>
</dbReference>
<keyword evidence="1" id="KW-1133">Transmembrane helix</keyword>
<feature type="transmembrane region" description="Helical" evidence="1">
    <location>
        <begin position="21"/>
        <end position="42"/>
    </location>
</feature>
<dbReference type="PANTHER" id="PTHR41324:SF1">
    <property type="entry name" value="DUF2232 DOMAIN-CONTAINING PROTEIN"/>
    <property type="match status" value="1"/>
</dbReference>
<accession>W4VM10</accession>
<dbReference type="InterPro" id="IPR018710">
    <property type="entry name" value="DUF2232"/>
</dbReference>
<comment type="caution">
    <text evidence="2">The sequence shown here is derived from an EMBL/GenBank/DDBJ whole genome shotgun (WGS) entry which is preliminary data.</text>
</comment>
<dbReference type="EMBL" id="BAVS01000016">
    <property type="protein sequence ID" value="GAE93863.1"/>
    <property type="molecule type" value="Genomic_DNA"/>
</dbReference>
<dbReference type="STRING" id="1298598.JCM21714_2973"/>
<feature type="transmembrane region" description="Helical" evidence="1">
    <location>
        <begin position="152"/>
        <end position="180"/>
    </location>
</feature>
<evidence type="ECO:0000256" key="1">
    <source>
        <dbReference type="SAM" id="Phobius"/>
    </source>
</evidence>
<feature type="transmembrane region" description="Helical" evidence="1">
    <location>
        <begin position="126"/>
        <end position="146"/>
    </location>
</feature>
<gene>
    <name evidence="2" type="ORF">JCM21714_2973</name>
</gene>
<dbReference type="OrthoDB" id="2987886at2"/>
<organism evidence="2 3">
    <name type="scientific">Gracilibacillus boraciitolerans JCM 21714</name>
    <dbReference type="NCBI Taxonomy" id="1298598"/>
    <lineage>
        <taxon>Bacteria</taxon>
        <taxon>Bacillati</taxon>
        <taxon>Bacillota</taxon>
        <taxon>Bacilli</taxon>
        <taxon>Bacillales</taxon>
        <taxon>Bacillaceae</taxon>
        <taxon>Gracilibacillus</taxon>
    </lineage>
</organism>
<keyword evidence="1" id="KW-0812">Transmembrane</keyword>
<dbReference type="Proteomes" id="UP000019102">
    <property type="component" value="Unassembled WGS sequence"/>
</dbReference>
<protein>
    <submittedName>
        <fullName evidence="2">Uncharacterized protein</fullName>
    </submittedName>
</protein>
<feature type="transmembrane region" description="Helical" evidence="1">
    <location>
        <begin position="84"/>
        <end position="105"/>
    </location>
</feature>